<protein>
    <recommendedName>
        <fullName evidence="8">Glucose-methanol-choline oxidoreductase C-terminal domain-containing protein</fullName>
    </recommendedName>
</protein>
<dbReference type="EMBL" id="UINC01024405">
    <property type="protein sequence ID" value="SVA97944.1"/>
    <property type="molecule type" value="Genomic_DNA"/>
</dbReference>
<dbReference type="SUPFAM" id="SSF54373">
    <property type="entry name" value="FAD-linked reductases, C-terminal domain"/>
    <property type="match status" value="1"/>
</dbReference>
<dbReference type="PANTHER" id="PTHR46056:SF12">
    <property type="entry name" value="LONG-CHAIN-ALCOHOL OXIDASE"/>
    <property type="match status" value="1"/>
</dbReference>
<dbReference type="AlphaFoldDB" id="A0A382A957"/>
<feature type="non-terminal residue" evidence="7">
    <location>
        <position position="1"/>
    </location>
</feature>
<dbReference type="InterPro" id="IPR000172">
    <property type="entry name" value="GMC_OxRdtase_N"/>
</dbReference>
<reference evidence="7" key="1">
    <citation type="submission" date="2018-05" db="EMBL/GenBank/DDBJ databases">
        <authorList>
            <person name="Lanie J.A."/>
            <person name="Ng W.-L."/>
            <person name="Kazmierczak K.M."/>
            <person name="Andrzejewski T.M."/>
            <person name="Davidsen T.M."/>
            <person name="Wayne K.J."/>
            <person name="Tettelin H."/>
            <person name="Glass J.I."/>
            <person name="Rusch D."/>
            <person name="Podicherti R."/>
            <person name="Tsui H.-C.T."/>
            <person name="Winkler M.E."/>
        </authorList>
    </citation>
    <scope>NUCLEOTIDE SEQUENCE</scope>
</reference>
<proteinExistence type="inferred from homology"/>
<evidence type="ECO:0000313" key="7">
    <source>
        <dbReference type="EMBL" id="SVA97944.1"/>
    </source>
</evidence>
<name>A0A382A957_9ZZZZ</name>
<feature type="domain" description="Glucose-methanol-choline oxidoreductase C-terminal" evidence="6">
    <location>
        <begin position="200"/>
        <end position="318"/>
    </location>
</feature>
<keyword evidence="4" id="KW-0560">Oxidoreductase</keyword>
<keyword evidence="2" id="KW-0285">Flavoprotein</keyword>
<dbReference type="Pfam" id="PF05199">
    <property type="entry name" value="GMC_oxred_C"/>
    <property type="match status" value="1"/>
</dbReference>
<evidence type="ECO:0000256" key="1">
    <source>
        <dbReference type="ARBA" id="ARBA00010790"/>
    </source>
</evidence>
<comment type="similarity">
    <text evidence="1">Belongs to the GMC oxidoreductase family.</text>
</comment>
<feature type="domain" description="Glucose-methanol-choline oxidoreductase N-terminal" evidence="5">
    <location>
        <begin position="2"/>
        <end position="112"/>
    </location>
</feature>
<gene>
    <name evidence="7" type="ORF">METZ01_LOCUS150798</name>
</gene>
<keyword evidence="3" id="KW-0274">FAD</keyword>
<dbReference type="Gene3D" id="3.50.50.60">
    <property type="entry name" value="FAD/NAD(P)-binding domain"/>
    <property type="match status" value="2"/>
</dbReference>
<dbReference type="PANTHER" id="PTHR46056">
    <property type="entry name" value="LONG-CHAIN-ALCOHOL OXIDASE"/>
    <property type="match status" value="1"/>
</dbReference>
<sequence length="334" mass="35742">ACNYCGPIGQNCDRGARASSDITYIPEAIKLGAEVRPNSTVFEITTGDDGRATGANYYNADGEQEFQPANAVVVAGNGIGTPRMLLHSTSNSHPEGLLNSSGLVGKNLMFHVYAGASGFFDDLDAPTYRGPLACIIMSQEFYETDPSRDFKRGYTFQMGRGQGPAPTATGGVSWGKNHHAEFAERFGKNLGLGVIGDDLPEEKNRVELDTKLTDRYGIPAPKIIYRVGNNSKRLLAHGVNSARTVLESAGASRIISSQLSTNAGWHLMGTARMGEDPALSVVNQYGQGHDADNVFIVDGSVFVTGAAVNPTPTIQALALRTADYIRHERSDLKS</sequence>
<dbReference type="InterPro" id="IPR007867">
    <property type="entry name" value="GMC_OxRtase_C"/>
</dbReference>
<dbReference type="Pfam" id="PF00732">
    <property type="entry name" value="GMC_oxred_N"/>
    <property type="match status" value="1"/>
</dbReference>
<accession>A0A382A957</accession>
<evidence type="ECO:0000256" key="2">
    <source>
        <dbReference type="ARBA" id="ARBA00022630"/>
    </source>
</evidence>
<dbReference type="SUPFAM" id="SSF51905">
    <property type="entry name" value="FAD/NAD(P)-binding domain"/>
    <property type="match status" value="1"/>
</dbReference>
<dbReference type="GO" id="GO:0050660">
    <property type="term" value="F:flavin adenine dinucleotide binding"/>
    <property type="evidence" value="ECO:0007669"/>
    <property type="project" value="InterPro"/>
</dbReference>
<evidence type="ECO:0000259" key="5">
    <source>
        <dbReference type="Pfam" id="PF00732"/>
    </source>
</evidence>
<evidence type="ECO:0000256" key="4">
    <source>
        <dbReference type="ARBA" id="ARBA00023002"/>
    </source>
</evidence>
<evidence type="ECO:0008006" key="8">
    <source>
        <dbReference type="Google" id="ProtNLM"/>
    </source>
</evidence>
<dbReference type="InterPro" id="IPR036188">
    <property type="entry name" value="FAD/NAD-bd_sf"/>
</dbReference>
<evidence type="ECO:0000259" key="6">
    <source>
        <dbReference type="Pfam" id="PF05199"/>
    </source>
</evidence>
<organism evidence="7">
    <name type="scientific">marine metagenome</name>
    <dbReference type="NCBI Taxonomy" id="408172"/>
    <lineage>
        <taxon>unclassified sequences</taxon>
        <taxon>metagenomes</taxon>
        <taxon>ecological metagenomes</taxon>
    </lineage>
</organism>
<evidence type="ECO:0000256" key="3">
    <source>
        <dbReference type="ARBA" id="ARBA00022827"/>
    </source>
</evidence>
<dbReference type="Gene3D" id="3.30.560.10">
    <property type="entry name" value="Glucose Oxidase, domain 3"/>
    <property type="match status" value="1"/>
</dbReference>
<dbReference type="GO" id="GO:0016614">
    <property type="term" value="F:oxidoreductase activity, acting on CH-OH group of donors"/>
    <property type="evidence" value="ECO:0007669"/>
    <property type="project" value="InterPro"/>
</dbReference>